<dbReference type="PANTHER" id="PTHR10742:SF342">
    <property type="entry name" value="AMINE OXIDASE"/>
    <property type="match status" value="1"/>
</dbReference>
<dbReference type="EMBL" id="JADNRY010000165">
    <property type="protein sequence ID" value="KAF9062668.1"/>
    <property type="molecule type" value="Genomic_DNA"/>
</dbReference>
<dbReference type="EC" id="1.4.3.-" evidence="4"/>
<keyword evidence="2 4" id="KW-0560">Oxidoreductase</keyword>
<comment type="similarity">
    <text evidence="4">Belongs to the flavin monoamine oxidase family.</text>
</comment>
<comment type="caution">
    <text evidence="6">The sequence shown here is derived from an EMBL/GenBank/DDBJ whole genome shotgun (WGS) entry which is preliminary data.</text>
</comment>
<evidence type="ECO:0000313" key="6">
    <source>
        <dbReference type="EMBL" id="KAF9062668.1"/>
    </source>
</evidence>
<dbReference type="Gene3D" id="3.90.660.10">
    <property type="match status" value="2"/>
</dbReference>
<reference evidence="6" key="1">
    <citation type="submission" date="2020-11" db="EMBL/GenBank/DDBJ databases">
        <authorList>
            <consortium name="DOE Joint Genome Institute"/>
            <person name="Ahrendt S."/>
            <person name="Riley R."/>
            <person name="Andreopoulos W."/>
            <person name="Labutti K."/>
            <person name="Pangilinan J."/>
            <person name="Ruiz-Duenas F.J."/>
            <person name="Barrasa J.M."/>
            <person name="Sanchez-Garcia M."/>
            <person name="Camarero S."/>
            <person name="Miyauchi S."/>
            <person name="Serrano A."/>
            <person name="Linde D."/>
            <person name="Babiker R."/>
            <person name="Drula E."/>
            <person name="Ayuso-Fernandez I."/>
            <person name="Pacheco R."/>
            <person name="Padilla G."/>
            <person name="Ferreira P."/>
            <person name="Barriuso J."/>
            <person name="Kellner H."/>
            <person name="Castanera R."/>
            <person name="Alfaro M."/>
            <person name="Ramirez L."/>
            <person name="Pisabarro A.G."/>
            <person name="Kuo A."/>
            <person name="Tritt A."/>
            <person name="Lipzen A."/>
            <person name="He G."/>
            <person name="Yan M."/>
            <person name="Ng V."/>
            <person name="Cullen D."/>
            <person name="Martin F."/>
            <person name="Rosso M.-N."/>
            <person name="Henrissat B."/>
            <person name="Hibbett D."/>
            <person name="Martinez A.T."/>
            <person name="Grigoriev I.V."/>
        </authorList>
    </citation>
    <scope>NUCLEOTIDE SEQUENCE</scope>
    <source>
        <strain evidence="6">AH 40177</strain>
    </source>
</reference>
<keyword evidence="7" id="KW-1185">Reference proteome</keyword>
<evidence type="ECO:0000259" key="5">
    <source>
        <dbReference type="Pfam" id="PF01593"/>
    </source>
</evidence>
<comment type="cofactor">
    <cofactor evidence="1 4">
        <name>FAD</name>
        <dbReference type="ChEBI" id="CHEBI:57692"/>
    </cofactor>
</comment>
<dbReference type="SUPFAM" id="SSF54373">
    <property type="entry name" value="FAD-linked reductases, C-terminal domain"/>
    <property type="match status" value="1"/>
</dbReference>
<evidence type="ECO:0000256" key="4">
    <source>
        <dbReference type="RuleBase" id="RU362067"/>
    </source>
</evidence>
<dbReference type="GO" id="GO:0001716">
    <property type="term" value="F:L-amino-acid oxidase activity"/>
    <property type="evidence" value="ECO:0007669"/>
    <property type="project" value="TreeGrafter"/>
</dbReference>
<proteinExistence type="inferred from homology"/>
<feature type="binding site" evidence="3">
    <location>
        <position position="323"/>
    </location>
    <ligand>
        <name>FAD</name>
        <dbReference type="ChEBI" id="CHEBI:57692"/>
    </ligand>
</feature>
<feature type="binding site" evidence="3">
    <location>
        <position position="509"/>
    </location>
    <ligand>
        <name>FAD</name>
        <dbReference type="ChEBI" id="CHEBI:57692"/>
    </ligand>
</feature>
<dbReference type="InterPro" id="IPR050281">
    <property type="entry name" value="Flavin_monoamine_oxidase"/>
</dbReference>
<feature type="binding site" evidence="3">
    <location>
        <position position="118"/>
    </location>
    <ligand>
        <name>substrate</name>
    </ligand>
</feature>
<dbReference type="SUPFAM" id="SSF51905">
    <property type="entry name" value="FAD/NAD(P)-binding domain"/>
    <property type="match status" value="1"/>
</dbReference>
<dbReference type="InterPro" id="IPR036188">
    <property type="entry name" value="FAD/NAD-bd_sf"/>
</dbReference>
<accession>A0A9P5PFX6</accession>
<evidence type="ECO:0000256" key="2">
    <source>
        <dbReference type="ARBA" id="ARBA00023002"/>
    </source>
</evidence>
<dbReference type="Pfam" id="PF01593">
    <property type="entry name" value="Amino_oxidase"/>
    <property type="match status" value="1"/>
</dbReference>
<evidence type="ECO:0000256" key="1">
    <source>
        <dbReference type="ARBA" id="ARBA00001974"/>
    </source>
</evidence>
<dbReference type="Gene3D" id="3.50.50.60">
    <property type="entry name" value="FAD/NAD(P)-binding domain"/>
    <property type="match status" value="1"/>
</dbReference>
<dbReference type="InterPro" id="IPR002937">
    <property type="entry name" value="Amino_oxidase"/>
</dbReference>
<name>A0A9P5PFX6_9AGAR</name>
<feature type="binding site" evidence="3">
    <location>
        <begin position="87"/>
        <end position="88"/>
    </location>
    <ligand>
        <name>FAD</name>
        <dbReference type="ChEBI" id="CHEBI:57692"/>
    </ligand>
</feature>
<gene>
    <name evidence="6" type="ORF">BDP27DRAFT_1385097</name>
</gene>
<dbReference type="Gene3D" id="1.10.10.1620">
    <property type="match status" value="1"/>
</dbReference>
<sequence>MSVATSKPERHDPVNRHAERVLDDYFRNLKINYPGKFEISYTPSKAVPVLIGVPPQAPKVGIIGGGIGGLYAASLLQEYGVPFEILEASDRLGGRLLTKRMGERPNDYYASIDAGAMRFPDTPIMEPLFRLFKKINLPLGQYQFQDKHGNSTLYYNGLNKRRVDASDTASAWEIKSIPSPWNEIGWKANVKNVVEPFAKQLIEDYQTEGRTKGWELMMKYDKYSMKAYMAGNRSDTDPDQLDKLRLMPYPMDVVNWCETFDKSSGWYDRALSETVLEDLAFGWDNKPFEWKYIIGGSSKLATTLDEYMAGRPGYIRPFFNSRVTGIGFQLTNSASRYYSHVITTTTLPCLRTMDLRSARLDYQQKAALRMLQYGPSTKIGVRFRTRWWENDMWMKANGAYGAILGGQSYTDNMSRTVVYPSYGIGEDKGAVIIAALKCRILQDLVEIHKFKPSTLAELEYQWEAADTHSWSNDPTTMGAFAFFGPGDFSKLYPALTRPAGGGRLHFAGEVVSVRHAWVIGALEASARAVYAILQASYPDKADKFEKEYGIAECWTSESLKEQLVVGASEMIPENPPGQLVGK</sequence>
<dbReference type="Proteomes" id="UP000772434">
    <property type="component" value="Unassembled WGS sequence"/>
</dbReference>
<dbReference type="GO" id="GO:0009063">
    <property type="term" value="P:amino acid catabolic process"/>
    <property type="evidence" value="ECO:0007669"/>
    <property type="project" value="TreeGrafter"/>
</dbReference>
<evidence type="ECO:0000256" key="3">
    <source>
        <dbReference type="PIRSR" id="PIRSR601613-1"/>
    </source>
</evidence>
<dbReference type="OrthoDB" id="7777654at2759"/>
<keyword evidence="4" id="KW-0285">Flavoprotein</keyword>
<dbReference type="PRINTS" id="PR00757">
    <property type="entry name" value="AMINEOXDASEF"/>
</dbReference>
<dbReference type="AlphaFoldDB" id="A0A9P5PFX6"/>
<protein>
    <recommendedName>
        <fullName evidence="4">Amine oxidase</fullName>
        <ecNumber evidence="4">1.4.3.-</ecNumber>
    </recommendedName>
</protein>
<keyword evidence="4" id="KW-0274">FAD</keyword>
<evidence type="ECO:0000313" key="7">
    <source>
        <dbReference type="Proteomes" id="UP000772434"/>
    </source>
</evidence>
<dbReference type="PANTHER" id="PTHR10742">
    <property type="entry name" value="FLAVIN MONOAMINE OXIDASE"/>
    <property type="match status" value="1"/>
</dbReference>
<organism evidence="6 7">
    <name type="scientific">Rhodocollybia butyracea</name>
    <dbReference type="NCBI Taxonomy" id="206335"/>
    <lineage>
        <taxon>Eukaryota</taxon>
        <taxon>Fungi</taxon>
        <taxon>Dikarya</taxon>
        <taxon>Basidiomycota</taxon>
        <taxon>Agaricomycotina</taxon>
        <taxon>Agaricomycetes</taxon>
        <taxon>Agaricomycetidae</taxon>
        <taxon>Agaricales</taxon>
        <taxon>Marasmiineae</taxon>
        <taxon>Omphalotaceae</taxon>
        <taxon>Rhodocollybia</taxon>
    </lineage>
</organism>
<feature type="domain" description="Amine oxidase" evidence="5">
    <location>
        <begin position="67"/>
        <end position="533"/>
    </location>
</feature>
<dbReference type="InterPro" id="IPR001613">
    <property type="entry name" value="Flavin_amine_oxidase"/>
</dbReference>
<feature type="binding site" evidence="3">
    <location>
        <begin position="115"/>
        <end position="118"/>
    </location>
    <ligand>
        <name>FAD</name>
        <dbReference type="ChEBI" id="CHEBI:57692"/>
    </ligand>
</feature>